<accession>A0A7R9H991</accession>
<evidence type="ECO:0000256" key="3">
    <source>
        <dbReference type="SAM" id="Phobius"/>
    </source>
</evidence>
<evidence type="ECO:0000256" key="2">
    <source>
        <dbReference type="SAM" id="MobiDB-lite"/>
    </source>
</evidence>
<keyword evidence="1" id="KW-0560">Oxidoreductase</keyword>
<dbReference type="PANTHER" id="PTHR11475:SF106">
    <property type="entry name" value="CURLY SU"/>
    <property type="match status" value="1"/>
</dbReference>
<dbReference type="PROSITE" id="PS50292">
    <property type="entry name" value="PEROXIDASE_3"/>
    <property type="match status" value="1"/>
</dbReference>
<dbReference type="GO" id="GO:0006979">
    <property type="term" value="P:response to oxidative stress"/>
    <property type="evidence" value="ECO:0007669"/>
    <property type="project" value="InterPro"/>
</dbReference>
<evidence type="ECO:0000313" key="4">
    <source>
        <dbReference type="EMBL" id="CAD7413867.1"/>
    </source>
</evidence>
<dbReference type="SUPFAM" id="SSF48113">
    <property type="entry name" value="Heme-dependent peroxidases"/>
    <property type="match status" value="1"/>
</dbReference>
<dbReference type="InterPro" id="IPR010255">
    <property type="entry name" value="Haem_peroxidase_sf"/>
</dbReference>
<protein>
    <recommendedName>
        <fullName evidence="5">Peroxidase</fullName>
    </recommendedName>
</protein>
<dbReference type="Pfam" id="PF03098">
    <property type="entry name" value="An_peroxidase"/>
    <property type="match status" value="1"/>
</dbReference>
<keyword evidence="3" id="KW-1133">Transmembrane helix</keyword>
<dbReference type="Gene3D" id="1.10.640.10">
    <property type="entry name" value="Haem peroxidase domain superfamily, animal type"/>
    <property type="match status" value="1"/>
</dbReference>
<reference evidence="4" key="1">
    <citation type="submission" date="2020-11" db="EMBL/GenBank/DDBJ databases">
        <authorList>
            <person name="Tran Van P."/>
        </authorList>
    </citation>
    <scope>NUCLEOTIDE SEQUENCE</scope>
</reference>
<dbReference type="GO" id="GO:0020037">
    <property type="term" value="F:heme binding"/>
    <property type="evidence" value="ECO:0007669"/>
    <property type="project" value="InterPro"/>
</dbReference>
<gene>
    <name evidence="4" type="ORF">TCEB3V08_LOCUS11907</name>
</gene>
<keyword evidence="3" id="KW-0812">Transmembrane</keyword>
<dbReference type="InterPro" id="IPR037120">
    <property type="entry name" value="Haem_peroxidase_sf_animal"/>
</dbReference>
<dbReference type="GO" id="GO:0004601">
    <property type="term" value="F:peroxidase activity"/>
    <property type="evidence" value="ECO:0007669"/>
    <property type="project" value="UniProtKB-KW"/>
</dbReference>
<dbReference type="InterPro" id="IPR019791">
    <property type="entry name" value="Haem_peroxidase_animal"/>
</dbReference>
<dbReference type="PANTHER" id="PTHR11475">
    <property type="entry name" value="OXIDASE/PEROXIDASE"/>
    <property type="match status" value="1"/>
</dbReference>
<name>A0A7R9H991_TIMCR</name>
<dbReference type="AlphaFoldDB" id="A0A7R9H991"/>
<keyword evidence="1" id="KW-0575">Peroxidase</keyword>
<keyword evidence="3" id="KW-0472">Membrane</keyword>
<organism evidence="4">
    <name type="scientific">Timema cristinae</name>
    <name type="common">Walking stick</name>
    <dbReference type="NCBI Taxonomy" id="61476"/>
    <lineage>
        <taxon>Eukaryota</taxon>
        <taxon>Metazoa</taxon>
        <taxon>Ecdysozoa</taxon>
        <taxon>Arthropoda</taxon>
        <taxon>Hexapoda</taxon>
        <taxon>Insecta</taxon>
        <taxon>Pterygota</taxon>
        <taxon>Neoptera</taxon>
        <taxon>Polyneoptera</taxon>
        <taxon>Phasmatodea</taxon>
        <taxon>Timematodea</taxon>
        <taxon>Timematoidea</taxon>
        <taxon>Timematidae</taxon>
        <taxon>Timema</taxon>
    </lineage>
</organism>
<proteinExistence type="predicted"/>
<feature type="transmembrane region" description="Helical" evidence="3">
    <location>
        <begin position="275"/>
        <end position="294"/>
    </location>
</feature>
<feature type="region of interest" description="Disordered" evidence="2">
    <location>
        <begin position="364"/>
        <end position="388"/>
    </location>
</feature>
<evidence type="ECO:0000256" key="1">
    <source>
        <dbReference type="ARBA" id="ARBA00022559"/>
    </source>
</evidence>
<evidence type="ECO:0008006" key="5">
    <source>
        <dbReference type="Google" id="ProtNLM"/>
    </source>
</evidence>
<dbReference type="EMBL" id="OC324092">
    <property type="protein sequence ID" value="CAD7413867.1"/>
    <property type="molecule type" value="Genomic_DNA"/>
</dbReference>
<sequence>MLCFSHPDDIDLWSAGVAENSLPGSMVGPTFNCIIARTFKKLKIGDRFWYENKNLPNSFTPDQLSEIRKVRLSRLLCDTSDEVETVQIYSMVLPDPQLNPRVSCKSKILHQLDLSKWKEDYPDKQNQDQFTAHFSLVQSECRDALLTHWISLDPLANLGVQVPASLAGFYCGLGQTYLRVTGAVGLPSSLFTRYPVPKAAGYFVHASGNGPSAVTSCGGCRGPVVANSPVAGGDPGCEMQSEPTPAVGRGRGVKVKLAPLLHPASPLEYGHKIRLFLLYVMSILLYSTPVFYYLPRYRYNHLRTVYHKFLRLILWGSAPHPEPRSPDYVRLPILGQPYPWAGEAIFQSGANQLQPDRLGHRRLRRSWPSLPPNKERHREPLCLRQQVT</sequence>